<gene>
    <name evidence="2" type="ORF">ACH50_01300</name>
</gene>
<name>A0A0J8YF07_9ENTR</name>
<protein>
    <submittedName>
        <fullName evidence="2">Uncharacterized protein</fullName>
    </submittedName>
</protein>
<comment type="caution">
    <text evidence="2">The sequence shown here is derived from an EMBL/GenBank/DDBJ whole genome shotgun (WGS) entry which is preliminary data.</text>
</comment>
<dbReference type="RefSeq" id="WP_024552040.1">
    <property type="nucleotide sequence ID" value="NZ_LFEJ01000003.1"/>
</dbReference>
<organism evidence="2 3">
    <name type="scientific">Franconibacter pulveris</name>
    <dbReference type="NCBI Taxonomy" id="435910"/>
    <lineage>
        <taxon>Bacteria</taxon>
        <taxon>Pseudomonadati</taxon>
        <taxon>Pseudomonadota</taxon>
        <taxon>Gammaproteobacteria</taxon>
        <taxon>Enterobacterales</taxon>
        <taxon>Enterobacteriaceae</taxon>
        <taxon>Franconibacter</taxon>
    </lineage>
</organism>
<keyword evidence="1" id="KW-0812">Transmembrane</keyword>
<evidence type="ECO:0000256" key="1">
    <source>
        <dbReference type="SAM" id="Phobius"/>
    </source>
</evidence>
<keyword evidence="1" id="KW-0472">Membrane</keyword>
<dbReference type="InterPro" id="IPR019663">
    <property type="entry name" value="YbfA"/>
</dbReference>
<dbReference type="OrthoDB" id="5588755at2"/>
<keyword evidence="3" id="KW-1185">Reference proteome</keyword>
<dbReference type="Proteomes" id="UP000037315">
    <property type="component" value="Unassembled WGS sequence"/>
</dbReference>
<reference evidence="2 3" key="1">
    <citation type="submission" date="2015-06" db="EMBL/GenBank/DDBJ databases">
        <title>Genome sequencing of Cronobacter sp. strain DJ34 isolated from petroleum contaminated sludge of Duliajan Oil Fields, Assam, India.</title>
        <authorList>
            <person name="Pal S."/>
            <person name="Banerjee T.D."/>
            <person name="Roy A."/>
            <person name="Sar P."/>
            <person name="Kazy S.K."/>
        </authorList>
    </citation>
    <scope>NUCLEOTIDE SEQUENCE [LARGE SCALE GENOMIC DNA]</scope>
    <source>
        <strain evidence="2 3">DJ34</strain>
    </source>
</reference>
<dbReference type="Pfam" id="PF10725">
    <property type="entry name" value="DUF2517"/>
    <property type="match status" value="1"/>
</dbReference>
<accession>A0A0J8YF07</accession>
<sequence>MSLYKEFPAHRILLRRALVIVAGVLALPVMLFWKDRARFYSYLHRVWAKTSDKPVWMAQSEQAACDFY</sequence>
<dbReference type="AlphaFoldDB" id="A0A0J8YF07"/>
<evidence type="ECO:0000313" key="3">
    <source>
        <dbReference type="Proteomes" id="UP000037315"/>
    </source>
</evidence>
<proteinExistence type="predicted"/>
<evidence type="ECO:0000313" key="2">
    <source>
        <dbReference type="EMBL" id="KMV36084.1"/>
    </source>
</evidence>
<feature type="transmembrane region" description="Helical" evidence="1">
    <location>
        <begin position="12"/>
        <end position="33"/>
    </location>
</feature>
<dbReference type="EMBL" id="LFEJ01000003">
    <property type="protein sequence ID" value="KMV36084.1"/>
    <property type="molecule type" value="Genomic_DNA"/>
</dbReference>
<keyword evidence="1" id="KW-1133">Transmembrane helix</keyword>
<dbReference type="STRING" id="1121863.GCA_000621185_00402"/>
<dbReference type="PATRIC" id="fig|1656095.3.peg.33"/>